<protein>
    <submittedName>
        <fullName evidence="1">Uncharacterized protein</fullName>
    </submittedName>
</protein>
<proteinExistence type="predicted"/>
<accession>F6GYC4</accession>
<keyword evidence="2" id="KW-1185">Reference proteome</keyword>
<dbReference type="InParanoid" id="F6GYC4"/>
<dbReference type="STRING" id="29760.F6GYC4"/>
<dbReference type="AlphaFoldDB" id="F6GYC4"/>
<dbReference type="PaxDb" id="29760-VIT_18s0075g00950.t01"/>
<name>F6GYC4_VITVI</name>
<organism evidence="1 2">
    <name type="scientific">Vitis vinifera</name>
    <name type="common">Grape</name>
    <dbReference type="NCBI Taxonomy" id="29760"/>
    <lineage>
        <taxon>Eukaryota</taxon>
        <taxon>Viridiplantae</taxon>
        <taxon>Streptophyta</taxon>
        <taxon>Embryophyta</taxon>
        <taxon>Tracheophyta</taxon>
        <taxon>Spermatophyta</taxon>
        <taxon>Magnoliopsida</taxon>
        <taxon>eudicotyledons</taxon>
        <taxon>Gunneridae</taxon>
        <taxon>Pentapetalae</taxon>
        <taxon>rosids</taxon>
        <taxon>Vitales</taxon>
        <taxon>Vitaceae</taxon>
        <taxon>Viteae</taxon>
        <taxon>Vitis</taxon>
    </lineage>
</organism>
<gene>
    <name evidence="1" type="ordered locus">VIT_18s0075g00950</name>
</gene>
<evidence type="ECO:0000313" key="2">
    <source>
        <dbReference type="Proteomes" id="UP000009183"/>
    </source>
</evidence>
<dbReference type="Proteomes" id="UP000009183">
    <property type="component" value="Chromosome 18"/>
</dbReference>
<dbReference type="eggNOG" id="KOG1263">
    <property type="taxonomic scope" value="Eukaryota"/>
</dbReference>
<reference evidence="2" key="1">
    <citation type="journal article" date="2007" name="Nature">
        <title>The grapevine genome sequence suggests ancestral hexaploidization in major angiosperm phyla.</title>
        <authorList>
            <consortium name="The French-Italian Public Consortium for Grapevine Genome Characterization."/>
            <person name="Jaillon O."/>
            <person name="Aury J.-M."/>
            <person name="Noel B."/>
            <person name="Policriti A."/>
            <person name="Clepet C."/>
            <person name="Casagrande A."/>
            <person name="Choisne N."/>
            <person name="Aubourg S."/>
            <person name="Vitulo N."/>
            <person name="Jubin C."/>
            <person name="Vezzi A."/>
            <person name="Legeai F."/>
            <person name="Hugueney P."/>
            <person name="Dasilva C."/>
            <person name="Horner D."/>
            <person name="Mica E."/>
            <person name="Jublot D."/>
            <person name="Poulain J."/>
            <person name="Bruyere C."/>
            <person name="Billault A."/>
            <person name="Segurens B."/>
            <person name="Gouyvenoux M."/>
            <person name="Ugarte E."/>
            <person name="Cattonaro F."/>
            <person name="Anthouard V."/>
            <person name="Vico V."/>
            <person name="Del Fabbro C."/>
            <person name="Alaux M."/>
            <person name="Di Gaspero G."/>
            <person name="Dumas V."/>
            <person name="Felice N."/>
            <person name="Paillard S."/>
            <person name="Juman I."/>
            <person name="Moroldo M."/>
            <person name="Scalabrin S."/>
            <person name="Canaguier A."/>
            <person name="Le Clainche I."/>
            <person name="Malacrida G."/>
            <person name="Durand E."/>
            <person name="Pesole G."/>
            <person name="Laucou V."/>
            <person name="Chatelet P."/>
            <person name="Merdinoglu D."/>
            <person name="Delledonne M."/>
            <person name="Pezzotti M."/>
            <person name="Lecharny A."/>
            <person name="Scarpelli C."/>
            <person name="Artiguenave F."/>
            <person name="Pe M.E."/>
            <person name="Valle G."/>
            <person name="Morgante M."/>
            <person name="Caboche M."/>
            <person name="Adam-Blondon A.-F."/>
            <person name="Weissenbach J."/>
            <person name="Quetier F."/>
            <person name="Wincker P."/>
        </authorList>
    </citation>
    <scope>NUCLEOTIDE SEQUENCE [LARGE SCALE GENOMIC DNA]</scope>
    <source>
        <strain evidence="2">cv. Pinot noir / PN40024</strain>
    </source>
</reference>
<dbReference type="HOGENOM" id="CLU_1848718_0_0_1"/>
<sequence length="139" mass="14996">MAARTYSVAPAASNYFDNTTTTAIVQYRGYYTPSSPPSLPHLPAYNDTNASVQVMASLRNLADAKHPCNVPLSTSTKLIYTASLNSYPCINNSCSGANGTRFAASNIKFNALESKSEDPDFSPSMVFDSGPYEVCFLIE</sequence>
<evidence type="ECO:0000313" key="1">
    <source>
        <dbReference type="EMBL" id="CCB44960.1"/>
    </source>
</evidence>
<dbReference type="EMBL" id="FN594970">
    <property type="protein sequence ID" value="CCB44960.1"/>
    <property type="molecule type" value="Genomic_DNA"/>
</dbReference>